<keyword evidence="4" id="KW-1185">Reference proteome</keyword>
<feature type="domain" description="PatA-like N-terminal" evidence="2">
    <location>
        <begin position="15"/>
        <end position="93"/>
    </location>
</feature>
<feature type="region of interest" description="Disordered" evidence="1">
    <location>
        <begin position="116"/>
        <end position="137"/>
    </location>
</feature>
<accession>A0ABQ6G338</accession>
<gene>
    <name evidence="3" type="ORF">KDH_60520</name>
</gene>
<comment type="caution">
    <text evidence="3">The sequence shown here is derived from an EMBL/GenBank/DDBJ whole genome shotgun (WGS) entry which is preliminary data.</text>
</comment>
<dbReference type="EMBL" id="BSRI01000002">
    <property type="protein sequence ID" value="GLV59225.1"/>
    <property type="molecule type" value="Genomic_DNA"/>
</dbReference>
<evidence type="ECO:0000313" key="3">
    <source>
        <dbReference type="EMBL" id="GLV59225.1"/>
    </source>
</evidence>
<dbReference type="InterPro" id="IPR025497">
    <property type="entry name" value="PatA-like_N"/>
</dbReference>
<evidence type="ECO:0000313" key="4">
    <source>
        <dbReference type="Proteomes" id="UP001344906"/>
    </source>
</evidence>
<protein>
    <recommendedName>
        <fullName evidence="2">PatA-like N-terminal domain-containing protein</fullName>
    </recommendedName>
</protein>
<sequence length="219" mass="24012">MEKYVSQQQVRITHSLANIIRVLQTERRTGELQVSRGNTPYTETGSIAFVNGQVVAARIGQYQGPQAFAMLSTWSQCFFIFHTSTAPLRQSLPGPDTGPIRTQSAALTSGIHPLPERSSGIHPLPERNSGVHSLPERVSEAPSGPLLSLTTIPSATMSVVKAVSIIEKNGLPRSYRQLIFLIDGRRSVEALIVELGLEPGEVSHMLQTLQRLQIIRLAR</sequence>
<dbReference type="Pfam" id="PF14332">
    <property type="entry name" value="DUF4388"/>
    <property type="match status" value="1"/>
</dbReference>
<reference evidence="3 4" key="1">
    <citation type="submission" date="2023-02" db="EMBL/GenBank/DDBJ databases">
        <title>Dictyobacter halimunensis sp. nov., a new member of the class Ktedonobacteria from forest soil in a geothermal area.</title>
        <authorList>
            <person name="Rachmania M.K."/>
            <person name="Ningsih F."/>
            <person name="Sakai Y."/>
            <person name="Yabe S."/>
            <person name="Yokota A."/>
            <person name="Sjamsuridzal W."/>
        </authorList>
    </citation>
    <scope>NUCLEOTIDE SEQUENCE [LARGE SCALE GENOMIC DNA]</scope>
    <source>
        <strain evidence="3 4">S3.2.2.5</strain>
    </source>
</reference>
<organism evidence="3 4">
    <name type="scientific">Dictyobacter halimunensis</name>
    <dbReference type="NCBI Taxonomy" id="3026934"/>
    <lineage>
        <taxon>Bacteria</taxon>
        <taxon>Bacillati</taxon>
        <taxon>Chloroflexota</taxon>
        <taxon>Ktedonobacteria</taxon>
        <taxon>Ktedonobacterales</taxon>
        <taxon>Dictyobacteraceae</taxon>
        <taxon>Dictyobacter</taxon>
    </lineage>
</organism>
<evidence type="ECO:0000256" key="1">
    <source>
        <dbReference type="SAM" id="MobiDB-lite"/>
    </source>
</evidence>
<name>A0ABQ6G338_9CHLR</name>
<proteinExistence type="predicted"/>
<evidence type="ECO:0000259" key="2">
    <source>
        <dbReference type="Pfam" id="PF14332"/>
    </source>
</evidence>
<dbReference type="Proteomes" id="UP001344906">
    <property type="component" value="Unassembled WGS sequence"/>
</dbReference>